<evidence type="ECO:0000256" key="1">
    <source>
        <dbReference type="ARBA" id="ARBA00023002"/>
    </source>
</evidence>
<dbReference type="PANTHER" id="PTHR43625">
    <property type="entry name" value="AFLATOXIN B1 ALDEHYDE REDUCTASE"/>
    <property type="match status" value="1"/>
</dbReference>
<sequence length="366" mass="40446">MSLQPIPTRKLGKNGPSVSAVGLGAMGMGAFYGKSDEKESLETLTYAADRGVTFWDTAFIYGNSLCLPLAFATHTDLSPPKPGESIIGKWFTETGRRSEIFVATKFAMVKSLTDPTTDSSPSAVRAQFKKSLENLQTNYVDLYYQHRVDPDVPVEVFLETLRPFVESGQIKWIGLSEPSIATLKRAKAVKGIGEKVIAAQMEYSPFELYVEKTGFADAINEAGMAIVAYSPLARGLVTGRYHSPDDFEENDFRRLLPRFTEENFPKNLEVVKELETIAKKYKVTTSQITLAWILAEHPNFIPIPGIRSVARVEENAHAAEIELSPDDVKAIRAVVESAEVHGARYPEAFMPPGDCISLSEYKGEQP</sequence>
<feature type="domain" description="NADP-dependent oxidoreductase" evidence="2">
    <location>
        <begin position="21"/>
        <end position="335"/>
    </location>
</feature>
<reference evidence="3" key="1">
    <citation type="submission" date="2018-04" db="EMBL/GenBank/DDBJ databases">
        <title>Whole genome sequencing of Hypsizygus marmoreus.</title>
        <authorList>
            <person name="Choi I.-G."/>
            <person name="Min B."/>
            <person name="Kim J.-G."/>
            <person name="Kim S."/>
            <person name="Oh Y.-L."/>
            <person name="Kong W.-S."/>
            <person name="Park H."/>
            <person name="Jeong J."/>
            <person name="Song E.-S."/>
        </authorList>
    </citation>
    <scope>NUCLEOTIDE SEQUENCE [LARGE SCALE GENOMIC DNA]</scope>
    <source>
        <strain evidence="3">51987-8</strain>
    </source>
</reference>
<keyword evidence="4" id="KW-1185">Reference proteome</keyword>
<dbReference type="SUPFAM" id="SSF51430">
    <property type="entry name" value="NAD(P)-linked oxidoreductase"/>
    <property type="match status" value="1"/>
</dbReference>
<comment type="caution">
    <text evidence="3">The sequence shown here is derived from an EMBL/GenBank/DDBJ whole genome shotgun (WGS) entry which is preliminary data.</text>
</comment>
<name>A0A369JQN1_HYPMA</name>
<evidence type="ECO:0000313" key="4">
    <source>
        <dbReference type="Proteomes" id="UP000076154"/>
    </source>
</evidence>
<dbReference type="InterPro" id="IPR023210">
    <property type="entry name" value="NADP_OxRdtase_dom"/>
</dbReference>
<dbReference type="GO" id="GO:0005737">
    <property type="term" value="C:cytoplasm"/>
    <property type="evidence" value="ECO:0007669"/>
    <property type="project" value="TreeGrafter"/>
</dbReference>
<dbReference type="GO" id="GO:0016491">
    <property type="term" value="F:oxidoreductase activity"/>
    <property type="evidence" value="ECO:0007669"/>
    <property type="project" value="UniProtKB-KW"/>
</dbReference>
<evidence type="ECO:0000313" key="3">
    <source>
        <dbReference type="EMBL" id="RDB23530.1"/>
    </source>
</evidence>
<dbReference type="Pfam" id="PF00248">
    <property type="entry name" value="Aldo_ket_red"/>
    <property type="match status" value="1"/>
</dbReference>
<dbReference type="InParanoid" id="A0A369JQN1"/>
<dbReference type="FunCoup" id="A0A369JQN1">
    <property type="interactions" value="298"/>
</dbReference>
<dbReference type="Gene3D" id="3.20.20.100">
    <property type="entry name" value="NADP-dependent oxidoreductase domain"/>
    <property type="match status" value="1"/>
</dbReference>
<keyword evidence="1" id="KW-0560">Oxidoreductase</keyword>
<dbReference type="InterPro" id="IPR050791">
    <property type="entry name" value="Aldo-Keto_reductase"/>
</dbReference>
<protein>
    <submittedName>
        <fullName evidence="3">Aldo-keto reductase yakc [NADP(+)]</fullName>
    </submittedName>
</protein>
<proteinExistence type="predicted"/>
<dbReference type="InterPro" id="IPR036812">
    <property type="entry name" value="NAD(P)_OxRdtase_dom_sf"/>
</dbReference>
<dbReference type="Proteomes" id="UP000076154">
    <property type="component" value="Unassembled WGS sequence"/>
</dbReference>
<evidence type="ECO:0000259" key="2">
    <source>
        <dbReference type="Pfam" id="PF00248"/>
    </source>
</evidence>
<dbReference type="PANTHER" id="PTHR43625:SF40">
    <property type="entry name" value="ALDO-KETO REDUCTASE YAKC [NADP(+)]"/>
    <property type="match status" value="1"/>
</dbReference>
<gene>
    <name evidence="3" type="primary">yakc_2</name>
    <name evidence="3" type="ORF">Hypma_009213</name>
</gene>
<dbReference type="OrthoDB" id="37537at2759"/>
<dbReference type="AlphaFoldDB" id="A0A369JQN1"/>
<organism evidence="3 4">
    <name type="scientific">Hypsizygus marmoreus</name>
    <name type="common">White beech mushroom</name>
    <name type="synonym">Agaricus marmoreus</name>
    <dbReference type="NCBI Taxonomy" id="39966"/>
    <lineage>
        <taxon>Eukaryota</taxon>
        <taxon>Fungi</taxon>
        <taxon>Dikarya</taxon>
        <taxon>Basidiomycota</taxon>
        <taxon>Agaricomycotina</taxon>
        <taxon>Agaricomycetes</taxon>
        <taxon>Agaricomycetidae</taxon>
        <taxon>Agaricales</taxon>
        <taxon>Tricholomatineae</taxon>
        <taxon>Lyophyllaceae</taxon>
        <taxon>Hypsizygus</taxon>
    </lineage>
</organism>
<dbReference type="STRING" id="39966.A0A369JQN1"/>
<dbReference type="EMBL" id="LUEZ02000046">
    <property type="protein sequence ID" value="RDB23530.1"/>
    <property type="molecule type" value="Genomic_DNA"/>
</dbReference>
<accession>A0A369JQN1</accession>